<feature type="compositionally biased region" description="Low complexity" evidence="1">
    <location>
        <begin position="463"/>
        <end position="473"/>
    </location>
</feature>
<feature type="region of interest" description="Disordered" evidence="1">
    <location>
        <begin position="224"/>
        <end position="569"/>
    </location>
</feature>
<reference evidence="2 3" key="1">
    <citation type="submission" date="2013-12" db="EMBL/GenBank/DDBJ databases">
        <authorList>
            <person name="Cubeta M."/>
            <person name="Pakala S."/>
            <person name="Fedorova N."/>
            <person name="Thomas E."/>
            <person name="Dean R."/>
            <person name="Jabaji S."/>
            <person name="Neate S."/>
            <person name="Toda T."/>
            <person name="Tavantzis S."/>
            <person name="Vilgalys R."/>
            <person name="Bharathan N."/>
            <person name="Pakala S."/>
            <person name="Losada L.S."/>
            <person name="Zafar N."/>
            <person name="Nierman W."/>
        </authorList>
    </citation>
    <scope>NUCLEOTIDE SEQUENCE [LARGE SCALE GENOMIC DNA]</scope>
    <source>
        <strain evidence="2 3">123E</strain>
    </source>
</reference>
<proteinExistence type="predicted"/>
<evidence type="ECO:0000313" key="2">
    <source>
        <dbReference type="EMBL" id="KEP54048.1"/>
    </source>
</evidence>
<dbReference type="STRING" id="1423351.A0A074SAW9"/>
<dbReference type="AlphaFoldDB" id="A0A074SAW9"/>
<feature type="compositionally biased region" description="Polar residues" evidence="1">
    <location>
        <begin position="311"/>
        <end position="323"/>
    </location>
</feature>
<feature type="compositionally biased region" description="Polar residues" evidence="1">
    <location>
        <begin position="224"/>
        <end position="251"/>
    </location>
</feature>
<feature type="compositionally biased region" description="Low complexity" evidence="1">
    <location>
        <begin position="338"/>
        <end position="391"/>
    </location>
</feature>
<feature type="region of interest" description="Disordered" evidence="1">
    <location>
        <begin position="1"/>
        <end position="84"/>
    </location>
</feature>
<keyword evidence="3" id="KW-1185">Reference proteome</keyword>
<feature type="compositionally biased region" description="Basic and acidic residues" evidence="1">
    <location>
        <begin position="492"/>
        <end position="549"/>
    </location>
</feature>
<comment type="caution">
    <text evidence="2">The sequence shown here is derived from an EMBL/GenBank/DDBJ whole genome shotgun (WGS) entry which is preliminary data.</text>
</comment>
<name>A0A074SAW9_9AGAM</name>
<gene>
    <name evidence="2" type="ORF">V565_022890</name>
</gene>
<evidence type="ECO:0000313" key="3">
    <source>
        <dbReference type="Proteomes" id="UP000027456"/>
    </source>
</evidence>
<evidence type="ECO:0000256" key="1">
    <source>
        <dbReference type="SAM" id="MobiDB-lite"/>
    </source>
</evidence>
<sequence length="569" mass="62902">MMHNSSPSHQARHYSIHHNDSMLPNFSQQQPTTSQQQAHSHPSGHALPSADLSQEIFESNQPPAPRKRGGRGPGKKDVDRPSISVRWEEGDLTERLIQALERSDKQWHAVIAQVGPEHTRVVIGVPKRDLQREIARHLFANDQRYDLEDKRTIEPLAVSVKNKLFKIVNLYQDCERDLGEWLPMINDERDVTNSSDPNLAAAWGRVKEKLPQFFRVRDLIKRTQSTTPVATNSISSSGQTSPTRATAQNPQVRAPTQAPQVIPTPQTPRHPTSGSLGESSAGATRPSAMQGATGHTAANVGLNLSGPHSPATRNFVQQPQQHGGNIGFSYGMPSNVSQPAPHLHASAQQQQLQQQQQQFQQQQQQQQQSQHHQAQQQRLQHPQHQGPHQLSIQHRPYASGSGVSAGPASASVPSPSFPAPQSILTRSPALPPPAAPPMAGPSAQRPPSGHARAPSVTRTIGGPSHASPRHSASPSPPPVSPPLSASAIVKFVEAHESRKRKREEDWFTLKRMRYEERERERAEREKQRQHERDMMRLRIELARASRGEGPEIMDGESELEHLGLREAPG</sequence>
<organism evidence="2 3">
    <name type="scientific">Rhizoctonia solani 123E</name>
    <dbReference type="NCBI Taxonomy" id="1423351"/>
    <lineage>
        <taxon>Eukaryota</taxon>
        <taxon>Fungi</taxon>
        <taxon>Dikarya</taxon>
        <taxon>Basidiomycota</taxon>
        <taxon>Agaricomycotina</taxon>
        <taxon>Agaricomycetes</taxon>
        <taxon>Cantharellales</taxon>
        <taxon>Ceratobasidiaceae</taxon>
        <taxon>Rhizoctonia</taxon>
    </lineage>
</organism>
<dbReference type="OrthoDB" id="3353853at2759"/>
<dbReference type="Proteomes" id="UP000027456">
    <property type="component" value="Unassembled WGS sequence"/>
</dbReference>
<feature type="compositionally biased region" description="Low complexity" evidence="1">
    <location>
        <begin position="398"/>
        <end position="414"/>
    </location>
</feature>
<protein>
    <submittedName>
        <fullName evidence="2">Uncharacterized protein</fullName>
    </submittedName>
</protein>
<accession>A0A074SAW9</accession>
<feature type="compositionally biased region" description="Basic and acidic residues" evidence="1">
    <location>
        <begin position="558"/>
        <end position="569"/>
    </location>
</feature>
<dbReference type="EMBL" id="AZST01000040">
    <property type="protein sequence ID" value="KEP54048.1"/>
    <property type="molecule type" value="Genomic_DNA"/>
</dbReference>
<feature type="compositionally biased region" description="Polar residues" evidence="1">
    <location>
        <begin position="257"/>
        <end position="282"/>
    </location>
</feature>
<feature type="compositionally biased region" description="Basic and acidic residues" evidence="1">
    <location>
        <begin position="74"/>
        <end position="84"/>
    </location>
</feature>
<feature type="compositionally biased region" description="Low complexity" evidence="1">
    <location>
        <begin position="27"/>
        <end position="37"/>
    </location>
</feature>
<dbReference type="HOGENOM" id="CLU_519698_0_0_1"/>
<feature type="compositionally biased region" description="Pro residues" evidence="1">
    <location>
        <begin position="429"/>
        <end position="439"/>
    </location>
</feature>